<name>A0A8S5PDZ3_9CAUD</name>
<accession>A0A8S5PDZ3</accession>
<evidence type="ECO:0000313" key="1">
    <source>
        <dbReference type="EMBL" id="DAE04821.1"/>
    </source>
</evidence>
<organism evidence="1">
    <name type="scientific">Siphoviridae sp. ctorp6</name>
    <dbReference type="NCBI Taxonomy" id="2825673"/>
    <lineage>
        <taxon>Viruses</taxon>
        <taxon>Duplodnaviria</taxon>
        <taxon>Heunggongvirae</taxon>
        <taxon>Uroviricota</taxon>
        <taxon>Caudoviricetes</taxon>
    </lineage>
</organism>
<protein>
    <submittedName>
        <fullName evidence="1">Uncharacterized protein</fullName>
    </submittedName>
</protein>
<sequence>MGIRRTSRKGSEDVKGIDEALDKVERLVIILKEAKSLADDLASMDLQNTLCSITKGMKVDHSLLEK</sequence>
<proteinExistence type="predicted"/>
<dbReference type="EMBL" id="BK015394">
    <property type="protein sequence ID" value="DAE04821.1"/>
    <property type="molecule type" value="Genomic_DNA"/>
</dbReference>
<reference evidence="1" key="1">
    <citation type="journal article" date="2021" name="Proc. Natl. Acad. Sci. U.S.A.">
        <title>A Catalog of Tens of Thousands of Viruses from Human Metagenomes Reveals Hidden Associations with Chronic Diseases.</title>
        <authorList>
            <person name="Tisza M.J."/>
            <person name="Buck C.B."/>
        </authorList>
    </citation>
    <scope>NUCLEOTIDE SEQUENCE</scope>
    <source>
        <strain evidence="1">Ctorp6</strain>
    </source>
</reference>